<comment type="caution">
    <text evidence="4">The sequence shown here is derived from an EMBL/GenBank/DDBJ whole genome shotgun (WGS) entry which is preliminary data.</text>
</comment>
<gene>
    <name evidence="4" type="ORF">V6N12_008961</name>
</gene>
<name>A0ABR2C497_9ROSI</name>
<feature type="region of interest" description="Disordered" evidence="3">
    <location>
        <begin position="19"/>
        <end position="56"/>
    </location>
</feature>
<reference evidence="4 5" key="1">
    <citation type="journal article" date="2024" name="G3 (Bethesda)">
        <title>Genome assembly of Hibiscus sabdariffa L. provides insights into metabolisms of medicinal natural products.</title>
        <authorList>
            <person name="Kim T."/>
        </authorList>
    </citation>
    <scope>NUCLEOTIDE SEQUENCE [LARGE SCALE GENOMIC DNA]</scope>
    <source>
        <strain evidence="4">TK-2024</strain>
        <tissue evidence="4">Old leaves</tissue>
    </source>
</reference>
<proteinExistence type="predicted"/>
<dbReference type="PANTHER" id="PTHR33172">
    <property type="entry name" value="OS08G0516900 PROTEIN"/>
    <property type="match status" value="1"/>
</dbReference>
<dbReference type="PANTHER" id="PTHR33172:SF103">
    <property type="entry name" value="PROTEIN OXIDATIVE STRESS 3"/>
    <property type="match status" value="1"/>
</dbReference>
<accession>A0ABR2C497</accession>
<feature type="region of interest" description="Disordered" evidence="3">
    <location>
        <begin position="192"/>
        <end position="216"/>
    </location>
</feature>
<evidence type="ECO:0000256" key="1">
    <source>
        <dbReference type="ARBA" id="ARBA00004123"/>
    </source>
</evidence>
<feature type="compositionally biased region" description="Low complexity" evidence="3">
    <location>
        <begin position="35"/>
        <end position="56"/>
    </location>
</feature>
<dbReference type="Proteomes" id="UP001472677">
    <property type="component" value="Unassembled WGS sequence"/>
</dbReference>
<keyword evidence="2" id="KW-0539">Nucleus</keyword>
<evidence type="ECO:0000313" key="5">
    <source>
        <dbReference type="Proteomes" id="UP001472677"/>
    </source>
</evidence>
<comment type="subcellular location">
    <subcellularLocation>
        <location evidence="1">Nucleus</location>
    </subcellularLocation>
</comment>
<evidence type="ECO:0008006" key="6">
    <source>
        <dbReference type="Google" id="ProtNLM"/>
    </source>
</evidence>
<evidence type="ECO:0000256" key="2">
    <source>
        <dbReference type="ARBA" id="ARBA00023242"/>
    </source>
</evidence>
<protein>
    <recommendedName>
        <fullName evidence="6">Oxidative stress 3</fullName>
    </recommendedName>
</protein>
<sequence length="216" mass="24049">MGEEDDVKYMSDFSSFVDHHHQKNKRKVDDEDETSIFSSSSSSIKDSSVTCSSSSDMMDDASSSLYSSNSNGPLYELSELMVQLPIKRGLSKYFEGKSQSFTCVSGVENIEQFAKKERHCRKRMKACSKSYGGGLGDSSSRRLCTLPRPAISKKVSRNSALCFASCRPPLFPDKMFLLTVLNVVYVLDPNLQPVEDPTPNSTPQETEKVVELKKNV</sequence>
<feature type="compositionally biased region" description="Basic and acidic residues" evidence="3">
    <location>
        <begin position="205"/>
        <end position="216"/>
    </location>
</feature>
<dbReference type="EMBL" id="JBBPBM010000067">
    <property type="protein sequence ID" value="KAK8514248.1"/>
    <property type="molecule type" value="Genomic_DNA"/>
</dbReference>
<evidence type="ECO:0000256" key="3">
    <source>
        <dbReference type="SAM" id="MobiDB-lite"/>
    </source>
</evidence>
<organism evidence="4 5">
    <name type="scientific">Hibiscus sabdariffa</name>
    <name type="common">roselle</name>
    <dbReference type="NCBI Taxonomy" id="183260"/>
    <lineage>
        <taxon>Eukaryota</taxon>
        <taxon>Viridiplantae</taxon>
        <taxon>Streptophyta</taxon>
        <taxon>Embryophyta</taxon>
        <taxon>Tracheophyta</taxon>
        <taxon>Spermatophyta</taxon>
        <taxon>Magnoliopsida</taxon>
        <taxon>eudicotyledons</taxon>
        <taxon>Gunneridae</taxon>
        <taxon>Pentapetalae</taxon>
        <taxon>rosids</taxon>
        <taxon>malvids</taxon>
        <taxon>Malvales</taxon>
        <taxon>Malvaceae</taxon>
        <taxon>Malvoideae</taxon>
        <taxon>Hibiscus</taxon>
    </lineage>
</organism>
<keyword evidence="5" id="KW-1185">Reference proteome</keyword>
<dbReference type="InterPro" id="IPR051992">
    <property type="entry name" value="OxStress_Response_Reg"/>
</dbReference>
<evidence type="ECO:0000313" key="4">
    <source>
        <dbReference type="EMBL" id="KAK8514248.1"/>
    </source>
</evidence>